<evidence type="ECO:0000259" key="5">
    <source>
        <dbReference type="PROSITE" id="PS50893"/>
    </source>
</evidence>
<dbReference type="CDD" id="cd03255">
    <property type="entry name" value="ABC_MJ0796_LolCDE_FtsE"/>
    <property type="match status" value="1"/>
</dbReference>
<feature type="domain" description="ABC transporter" evidence="5">
    <location>
        <begin position="6"/>
        <end position="247"/>
    </location>
</feature>
<evidence type="ECO:0000313" key="6">
    <source>
        <dbReference type="EMBL" id="ABU60379.1"/>
    </source>
</evidence>
<dbReference type="SUPFAM" id="SSF52540">
    <property type="entry name" value="P-loop containing nucleoside triphosphate hydrolases"/>
    <property type="match status" value="1"/>
</dbReference>
<dbReference type="SUPFAM" id="SSF89447">
    <property type="entry name" value="AbrB/MazE/MraZ-like"/>
    <property type="match status" value="1"/>
</dbReference>
<dbReference type="GO" id="GO:0003677">
    <property type="term" value="F:DNA binding"/>
    <property type="evidence" value="ECO:0007669"/>
    <property type="project" value="InterPro"/>
</dbReference>
<dbReference type="KEGG" id="rca:Rcas_4355"/>
<dbReference type="InterPro" id="IPR017871">
    <property type="entry name" value="ABC_transporter-like_CS"/>
</dbReference>
<dbReference type="GO" id="GO:0016887">
    <property type="term" value="F:ATP hydrolysis activity"/>
    <property type="evidence" value="ECO:0007669"/>
    <property type="project" value="InterPro"/>
</dbReference>
<dbReference type="FunFam" id="3.40.50.300:FF:000032">
    <property type="entry name" value="Export ABC transporter ATP-binding protein"/>
    <property type="match status" value="1"/>
</dbReference>
<dbReference type="InterPro" id="IPR027417">
    <property type="entry name" value="P-loop_NTPase"/>
</dbReference>
<dbReference type="GO" id="GO:0005886">
    <property type="term" value="C:plasma membrane"/>
    <property type="evidence" value="ECO:0007669"/>
    <property type="project" value="TreeGrafter"/>
</dbReference>
<dbReference type="AlphaFoldDB" id="A7NS33"/>
<proteinExistence type="predicted"/>
<dbReference type="Gene3D" id="3.40.50.300">
    <property type="entry name" value="P-loop containing nucleotide triphosphate hydrolases"/>
    <property type="match status" value="1"/>
</dbReference>
<keyword evidence="2" id="KW-0547">Nucleotide-binding</keyword>
<dbReference type="PROSITE" id="PS00211">
    <property type="entry name" value="ABC_TRANSPORTER_1"/>
    <property type="match status" value="1"/>
</dbReference>
<organism evidence="6 7">
    <name type="scientific">Roseiflexus castenholzii (strain DSM 13941 / HLO8)</name>
    <dbReference type="NCBI Taxonomy" id="383372"/>
    <lineage>
        <taxon>Bacteria</taxon>
        <taxon>Bacillati</taxon>
        <taxon>Chloroflexota</taxon>
        <taxon>Chloroflexia</taxon>
        <taxon>Chloroflexales</taxon>
        <taxon>Roseiflexineae</taxon>
        <taxon>Roseiflexaceae</taxon>
        <taxon>Roseiflexus</taxon>
    </lineage>
</organism>
<dbReference type="PANTHER" id="PTHR24220:SF685">
    <property type="entry name" value="ABC TRANSPORTER RELATED"/>
    <property type="match status" value="1"/>
</dbReference>
<dbReference type="Proteomes" id="UP000000263">
    <property type="component" value="Chromosome"/>
</dbReference>
<dbReference type="GO" id="GO:0005524">
    <property type="term" value="F:ATP binding"/>
    <property type="evidence" value="ECO:0007669"/>
    <property type="project" value="UniProtKB-KW"/>
</dbReference>
<evidence type="ECO:0000256" key="4">
    <source>
        <dbReference type="SAM" id="MobiDB-lite"/>
    </source>
</evidence>
<dbReference type="STRING" id="383372.Rcas_4355"/>
<dbReference type="InterPro" id="IPR017911">
    <property type="entry name" value="MacB-like_ATP-bd"/>
</dbReference>
<dbReference type="HOGENOM" id="CLU_000604_1_22_0"/>
<accession>A7NS33</accession>
<dbReference type="PROSITE" id="PS50893">
    <property type="entry name" value="ABC_TRANSPORTER_2"/>
    <property type="match status" value="1"/>
</dbReference>
<dbReference type="SMART" id="SM00966">
    <property type="entry name" value="SpoVT_AbrB"/>
    <property type="match status" value="1"/>
</dbReference>
<dbReference type="PANTHER" id="PTHR24220">
    <property type="entry name" value="IMPORT ATP-BINDING PROTEIN"/>
    <property type="match status" value="1"/>
</dbReference>
<feature type="compositionally biased region" description="Basic and acidic residues" evidence="4">
    <location>
        <begin position="302"/>
        <end position="315"/>
    </location>
</feature>
<dbReference type="InterPro" id="IPR037914">
    <property type="entry name" value="SpoVT-AbrB_sf"/>
</dbReference>
<evidence type="ECO:0000256" key="3">
    <source>
        <dbReference type="ARBA" id="ARBA00022840"/>
    </source>
</evidence>
<reference evidence="6 7" key="1">
    <citation type="submission" date="2007-08" db="EMBL/GenBank/DDBJ databases">
        <title>Complete sequence of Roseiflexus castenholzii DSM 13941.</title>
        <authorList>
            <consortium name="US DOE Joint Genome Institute"/>
            <person name="Copeland A."/>
            <person name="Lucas S."/>
            <person name="Lapidus A."/>
            <person name="Barry K."/>
            <person name="Glavina del Rio T."/>
            <person name="Dalin E."/>
            <person name="Tice H."/>
            <person name="Pitluck S."/>
            <person name="Thompson L.S."/>
            <person name="Brettin T."/>
            <person name="Bruce D."/>
            <person name="Detter J.C."/>
            <person name="Han C."/>
            <person name="Tapia R."/>
            <person name="Schmutz J."/>
            <person name="Larimer F."/>
            <person name="Land M."/>
            <person name="Hauser L."/>
            <person name="Kyrpides N."/>
            <person name="Mikhailova N."/>
            <person name="Bryant D.A."/>
            <person name="Hanada S."/>
            <person name="Tsukatani Y."/>
            <person name="Richardson P."/>
        </authorList>
    </citation>
    <scope>NUCLEOTIDE SEQUENCE [LARGE SCALE GENOMIC DNA]</scope>
    <source>
        <strain evidence="7">DSM 13941 / HLO8</strain>
    </source>
</reference>
<evidence type="ECO:0000256" key="2">
    <source>
        <dbReference type="ARBA" id="ARBA00022741"/>
    </source>
</evidence>
<protein>
    <submittedName>
        <fullName evidence="6">Transcriptional regulator, AbrB family</fullName>
    </submittedName>
</protein>
<dbReference type="InterPro" id="IPR007159">
    <property type="entry name" value="SpoVT-AbrB_dom"/>
</dbReference>
<feature type="region of interest" description="Disordered" evidence="4">
    <location>
        <begin position="293"/>
        <end position="329"/>
    </location>
</feature>
<dbReference type="InterPro" id="IPR015854">
    <property type="entry name" value="ABC_transpr_LolD-like"/>
</dbReference>
<dbReference type="RefSeq" id="WP_012122800.1">
    <property type="nucleotide sequence ID" value="NC_009767.1"/>
</dbReference>
<dbReference type="InterPro" id="IPR003593">
    <property type="entry name" value="AAA+_ATPase"/>
</dbReference>
<sequence length="329" mass="36474">MSEPLILCENLVKIYKLDEIEIVALQGLDLTVQPGEVMALVGASGSGKTTLLNVLGGLDRPSAGRVIVAGNDLLKLSDAQLDRYRRQYVGFVWQQKARNLIPYLNVEQNVELPMIMAGVGARERREWAGELIDAVGLSHRRNHRLAQLSGGEQQRVAIAIALANRPALLLGDEPTGELDSHTAETIFEIFHELNRTYGLTVVIVSHDPNIARFVDRVVAIRDGKTSSETRRVETEAADPANGDGAARAHVFEELVMLDSAGRLQIPKEIRERYNIGDRIRMEETPEGLVLRPVAGAAPTVKRLTEPDEPPPEKPRGIKKWMNLLQRRRS</sequence>
<dbReference type="InterPro" id="IPR003439">
    <property type="entry name" value="ABC_transporter-like_ATP-bd"/>
</dbReference>
<keyword evidence="7" id="KW-1185">Reference proteome</keyword>
<dbReference type="SMART" id="SM00382">
    <property type="entry name" value="AAA"/>
    <property type="match status" value="1"/>
</dbReference>
<dbReference type="EMBL" id="CP000804">
    <property type="protein sequence ID" value="ABU60379.1"/>
    <property type="molecule type" value="Genomic_DNA"/>
</dbReference>
<dbReference type="Pfam" id="PF00005">
    <property type="entry name" value="ABC_tran"/>
    <property type="match status" value="1"/>
</dbReference>
<keyword evidence="3" id="KW-0067">ATP-binding</keyword>
<name>A7NS33_ROSCS</name>
<evidence type="ECO:0000256" key="1">
    <source>
        <dbReference type="ARBA" id="ARBA00022448"/>
    </source>
</evidence>
<evidence type="ECO:0000313" key="7">
    <source>
        <dbReference type="Proteomes" id="UP000000263"/>
    </source>
</evidence>
<dbReference type="GO" id="GO:0022857">
    <property type="term" value="F:transmembrane transporter activity"/>
    <property type="evidence" value="ECO:0007669"/>
    <property type="project" value="UniProtKB-ARBA"/>
</dbReference>
<keyword evidence="1" id="KW-0813">Transport</keyword>
<dbReference type="eggNOG" id="COG1136">
    <property type="taxonomic scope" value="Bacteria"/>
</dbReference>
<gene>
    <name evidence="6" type="ordered locus">Rcas_4355</name>
</gene>
<dbReference type="GO" id="GO:0098796">
    <property type="term" value="C:membrane protein complex"/>
    <property type="evidence" value="ECO:0007669"/>
    <property type="project" value="UniProtKB-ARBA"/>
</dbReference>